<dbReference type="GO" id="GO:0002098">
    <property type="term" value="P:tRNA wobble uridine modification"/>
    <property type="evidence" value="ECO:0007669"/>
    <property type="project" value="TreeGrafter"/>
</dbReference>
<dbReference type="OrthoDB" id="271595at2759"/>
<evidence type="ECO:0000256" key="1">
    <source>
        <dbReference type="ARBA" id="ARBA00022603"/>
    </source>
</evidence>
<comment type="caution">
    <text evidence="4">The sequence shown here is derived from an EMBL/GenBank/DDBJ whole genome shotgun (WGS) entry which is preliminary data.</text>
</comment>
<dbReference type="SUPFAM" id="SSF53335">
    <property type="entry name" value="S-adenosyl-L-methionine-dependent methyltransferases"/>
    <property type="match status" value="1"/>
</dbReference>
<dbReference type="CDD" id="cd02440">
    <property type="entry name" value="AdoMet_MTases"/>
    <property type="match status" value="1"/>
</dbReference>
<protein>
    <submittedName>
        <fullName evidence="4">S-adenosyl-L-methionine-dependent methyltransferase</fullName>
    </submittedName>
</protein>
<dbReference type="AlphaFoldDB" id="A0A9P9F7W3"/>
<dbReference type="EMBL" id="JAGMUU010000004">
    <property type="protein sequence ID" value="KAH7155255.1"/>
    <property type="molecule type" value="Genomic_DNA"/>
</dbReference>
<evidence type="ECO:0000256" key="2">
    <source>
        <dbReference type="ARBA" id="ARBA00022679"/>
    </source>
</evidence>
<dbReference type="InterPro" id="IPR029063">
    <property type="entry name" value="SAM-dependent_MTases_sf"/>
</dbReference>
<dbReference type="Gene3D" id="3.40.50.150">
    <property type="entry name" value="Vaccinia Virus protein VP39"/>
    <property type="match status" value="1"/>
</dbReference>
<sequence>MASGSSAMPAGGADGSSGAPGQSHHQPHQEGGASSASASSSPAPAPPATAQAETYEATHVHAVYEAIAPHFSSTRHKPWPLVAQFLLAQRPGSIGLDVGCGNGKYLRVNPAIHILGSDRSAALVRLAWEGQRDVKPAHDDAEAGNAGSNAGSNAETGSRSGQVDVAIADGLALPHRRSAVDFVISIAVIHHLSTPVRRREAIVALLECVRPRDGRVLVYVWALEQSSSRRGWDEGSQQDTLVPWVMRKRKGQGPDETFQRYYHLYRKGELEEDVVAAGGAVEDSGYERDNWWVICSRPS</sequence>
<proteinExistence type="predicted"/>
<keyword evidence="1 4" id="KW-0489">Methyltransferase</keyword>
<dbReference type="GO" id="GO:0106335">
    <property type="term" value="F:tRNA (5-carboxymethyluridine(34)-5-O)-methyltransferase activity"/>
    <property type="evidence" value="ECO:0007669"/>
    <property type="project" value="TreeGrafter"/>
</dbReference>
<dbReference type="InterPro" id="IPR051422">
    <property type="entry name" value="AlkB_tRNA_MeTrf/Diox"/>
</dbReference>
<evidence type="ECO:0000313" key="4">
    <source>
        <dbReference type="EMBL" id="KAH7155255.1"/>
    </source>
</evidence>
<feature type="compositionally biased region" description="Low complexity" evidence="3">
    <location>
        <begin position="1"/>
        <end position="21"/>
    </location>
</feature>
<dbReference type="GO" id="GO:0030488">
    <property type="term" value="P:tRNA methylation"/>
    <property type="evidence" value="ECO:0007669"/>
    <property type="project" value="TreeGrafter"/>
</dbReference>
<keyword evidence="5" id="KW-1185">Reference proteome</keyword>
<dbReference type="Proteomes" id="UP000717696">
    <property type="component" value="Unassembled WGS sequence"/>
</dbReference>
<dbReference type="PANTHER" id="PTHR13069">
    <property type="entry name" value="ALKYLATED DNA REPAIR PROTEIN ALKB HOMOLOG 8"/>
    <property type="match status" value="1"/>
</dbReference>
<organism evidence="4 5">
    <name type="scientific">Dactylonectria estremocensis</name>
    <dbReference type="NCBI Taxonomy" id="1079267"/>
    <lineage>
        <taxon>Eukaryota</taxon>
        <taxon>Fungi</taxon>
        <taxon>Dikarya</taxon>
        <taxon>Ascomycota</taxon>
        <taxon>Pezizomycotina</taxon>
        <taxon>Sordariomycetes</taxon>
        <taxon>Hypocreomycetidae</taxon>
        <taxon>Hypocreales</taxon>
        <taxon>Nectriaceae</taxon>
        <taxon>Dactylonectria</taxon>
    </lineage>
</organism>
<gene>
    <name evidence="4" type="ORF">B0J13DRAFT_545145</name>
</gene>
<dbReference type="GO" id="GO:0000049">
    <property type="term" value="F:tRNA binding"/>
    <property type="evidence" value="ECO:0007669"/>
    <property type="project" value="TreeGrafter"/>
</dbReference>
<name>A0A9P9F7W3_9HYPO</name>
<accession>A0A9P9F7W3</accession>
<feature type="region of interest" description="Disordered" evidence="3">
    <location>
        <begin position="1"/>
        <end position="53"/>
    </location>
</feature>
<feature type="compositionally biased region" description="Low complexity" evidence="3">
    <location>
        <begin position="143"/>
        <end position="155"/>
    </location>
</feature>
<keyword evidence="2" id="KW-0808">Transferase</keyword>
<dbReference type="GO" id="GO:0005634">
    <property type="term" value="C:nucleus"/>
    <property type="evidence" value="ECO:0007669"/>
    <property type="project" value="TreeGrafter"/>
</dbReference>
<evidence type="ECO:0000256" key="3">
    <source>
        <dbReference type="SAM" id="MobiDB-lite"/>
    </source>
</evidence>
<reference evidence="4" key="1">
    <citation type="journal article" date="2021" name="Nat. Commun.">
        <title>Genetic determinants of endophytism in the Arabidopsis root mycobiome.</title>
        <authorList>
            <person name="Mesny F."/>
            <person name="Miyauchi S."/>
            <person name="Thiergart T."/>
            <person name="Pickel B."/>
            <person name="Atanasova L."/>
            <person name="Karlsson M."/>
            <person name="Huettel B."/>
            <person name="Barry K.W."/>
            <person name="Haridas S."/>
            <person name="Chen C."/>
            <person name="Bauer D."/>
            <person name="Andreopoulos W."/>
            <person name="Pangilinan J."/>
            <person name="LaButti K."/>
            <person name="Riley R."/>
            <person name="Lipzen A."/>
            <person name="Clum A."/>
            <person name="Drula E."/>
            <person name="Henrissat B."/>
            <person name="Kohler A."/>
            <person name="Grigoriev I.V."/>
            <person name="Martin F.M."/>
            <person name="Hacquard S."/>
        </authorList>
    </citation>
    <scope>NUCLEOTIDE SEQUENCE</scope>
    <source>
        <strain evidence="4">MPI-CAGE-AT-0021</strain>
    </source>
</reference>
<feature type="region of interest" description="Disordered" evidence="3">
    <location>
        <begin position="135"/>
        <end position="159"/>
    </location>
</feature>
<feature type="compositionally biased region" description="Low complexity" evidence="3">
    <location>
        <begin position="33"/>
        <end position="42"/>
    </location>
</feature>
<dbReference type="PANTHER" id="PTHR13069:SF21">
    <property type="entry name" value="ALKYLATED DNA REPAIR PROTEIN ALKB HOMOLOG 8"/>
    <property type="match status" value="1"/>
</dbReference>
<evidence type="ECO:0000313" key="5">
    <source>
        <dbReference type="Proteomes" id="UP000717696"/>
    </source>
</evidence>
<dbReference type="GO" id="GO:0005737">
    <property type="term" value="C:cytoplasm"/>
    <property type="evidence" value="ECO:0007669"/>
    <property type="project" value="TreeGrafter"/>
</dbReference>
<dbReference type="Pfam" id="PF13489">
    <property type="entry name" value="Methyltransf_23"/>
    <property type="match status" value="1"/>
</dbReference>